<dbReference type="InterPro" id="IPR036259">
    <property type="entry name" value="MFS_trans_sf"/>
</dbReference>
<feature type="transmembrane region" description="Helical" evidence="6">
    <location>
        <begin position="389"/>
        <end position="409"/>
    </location>
</feature>
<dbReference type="PANTHER" id="PTHR23507">
    <property type="entry name" value="ZGC:174356"/>
    <property type="match status" value="1"/>
</dbReference>
<organism evidence="7 8">
    <name type="scientific">Aspergillus ibericus CBS 121593</name>
    <dbReference type="NCBI Taxonomy" id="1448316"/>
    <lineage>
        <taxon>Eukaryota</taxon>
        <taxon>Fungi</taxon>
        <taxon>Dikarya</taxon>
        <taxon>Ascomycota</taxon>
        <taxon>Pezizomycotina</taxon>
        <taxon>Eurotiomycetes</taxon>
        <taxon>Eurotiomycetidae</taxon>
        <taxon>Eurotiales</taxon>
        <taxon>Aspergillaceae</taxon>
        <taxon>Aspergillus</taxon>
        <taxon>Aspergillus subgen. Circumdati</taxon>
    </lineage>
</organism>
<dbReference type="EMBL" id="KZ824465">
    <property type="protein sequence ID" value="RAK97247.1"/>
    <property type="molecule type" value="Genomic_DNA"/>
</dbReference>
<dbReference type="Proteomes" id="UP000249402">
    <property type="component" value="Unassembled WGS sequence"/>
</dbReference>
<evidence type="ECO:0000313" key="8">
    <source>
        <dbReference type="Proteomes" id="UP000249402"/>
    </source>
</evidence>
<gene>
    <name evidence="7" type="ORF">BO80DRAFT_448588</name>
</gene>
<dbReference type="AlphaFoldDB" id="A0A395GR94"/>
<dbReference type="SUPFAM" id="SSF103473">
    <property type="entry name" value="MFS general substrate transporter"/>
    <property type="match status" value="1"/>
</dbReference>
<protein>
    <recommendedName>
        <fullName evidence="9">MFS general substrate transporter</fullName>
    </recommendedName>
</protein>
<comment type="subcellular location">
    <subcellularLocation>
        <location evidence="1">Membrane</location>
        <topology evidence="1">Multi-pass membrane protein</topology>
    </subcellularLocation>
</comment>
<dbReference type="RefSeq" id="XP_025571575.1">
    <property type="nucleotide sequence ID" value="XM_025721685.1"/>
</dbReference>
<dbReference type="VEuPathDB" id="FungiDB:BO80DRAFT_448588"/>
<dbReference type="OrthoDB" id="194139at2759"/>
<feature type="transmembrane region" description="Helical" evidence="6">
    <location>
        <begin position="421"/>
        <end position="441"/>
    </location>
</feature>
<proteinExistence type="predicted"/>
<evidence type="ECO:0008006" key="9">
    <source>
        <dbReference type="Google" id="ProtNLM"/>
    </source>
</evidence>
<dbReference type="Gene3D" id="1.20.1250.20">
    <property type="entry name" value="MFS general substrate transporter like domains"/>
    <property type="match status" value="1"/>
</dbReference>
<feature type="transmembrane region" description="Helical" evidence="6">
    <location>
        <begin position="94"/>
        <end position="112"/>
    </location>
</feature>
<reference evidence="7 8" key="1">
    <citation type="submission" date="2018-02" db="EMBL/GenBank/DDBJ databases">
        <title>The genomes of Aspergillus section Nigri reveals drivers in fungal speciation.</title>
        <authorList>
            <consortium name="DOE Joint Genome Institute"/>
            <person name="Vesth T.C."/>
            <person name="Nybo J."/>
            <person name="Theobald S."/>
            <person name="Brandl J."/>
            <person name="Frisvad J.C."/>
            <person name="Nielsen K.F."/>
            <person name="Lyhne E.K."/>
            <person name="Kogle M.E."/>
            <person name="Kuo A."/>
            <person name="Riley R."/>
            <person name="Clum A."/>
            <person name="Nolan M."/>
            <person name="Lipzen A."/>
            <person name="Salamov A."/>
            <person name="Henrissat B."/>
            <person name="Wiebenga A."/>
            <person name="De vries R.P."/>
            <person name="Grigoriev I.V."/>
            <person name="Mortensen U.H."/>
            <person name="Andersen M.R."/>
            <person name="Baker S.E."/>
        </authorList>
    </citation>
    <scope>NUCLEOTIDE SEQUENCE [LARGE SCALE GENOMIC DNA]</scope>
    <source>
        <strain evidence="7 8">CBS 121593</strain>
    </source>
</reference>
<dbReference type="GO" id="GO:0022857">
    <property type="term" value="F:transmembrane transporter activity"/>
    <property type="evidence" value="ECO:0007669"/>
    <property type="project" value="InterPro"/>
</dbReference>
<evidence type="ECO:0000256" key="3">
    <source>
        <dbReference type="ARBA" id="ARBA00022989"/>
    </source>
</evidence>
<evidence type="ECO:0000256" key="1">
    <source>
        <dbReference type="ARBA" id="ARBA00004141"/>
    </source>
</evidence>
<keyword evidence="3 6" id="KW-1133">Transmembrane helix</keyword>
<keyword evidence="4 6" id="KW-0472">Membrane</keyword>
<dbReference type="GO" id="GO:0016020">
    <property type="term" value="C:membrane"/>
    <property type="evidence" value="ECO:0007669"/>
    <property type="project" value="UniProtKB-SubCell"/>
</dbReference>
<feature type="region of interest" description="Disordered" evidence="5">
    <location>
        <begin position="1"/>
        <end position="27"/>
    </location>
</feature>
<keyword evidence="8" id="KW-1185">Reference proteome</keyword>
<feature type="transmembrane region" description="Helical" evidence="6">
    <location>
        <begin position="184"/>
        <end position="208"/>
    </location>
</feature>
<dbReference type="GeneID" id="37226550"/>
<keyword evidence="2 6" id="KW-0812">Transmembrane</keyword>
<feature type="transmembrane region" description="Helical" evidence="6">
    <location>
        <begin position="327"/>
        <end position="345"/>
    </location>
</feature>
<feature type="transmembrane region" description="Helical" evidence="6">
    <location>
        <begin position="256"/>
        <end position="276"/>
    </location>
</feature>
<dbReference type="Pfam" id="PF07690">
    <property type="entry name" value="MFS_1"/>
    <property type="match status" value="1"/>
</dbReference>
<dbReference type="PANTHER" id="PTHR23507:SF1">
    <property type="entry name" value="FI18259P1-RELATED"/>
    <property type="match status" value="1"/>
</dbReference>
<feature type="transmembrane region" description="Helical" evidence="6">
    <location>
        <begin position="288"/>
        <end position="306"/>
    </location>
</feature>
<evidence type="ECO:0000256" key="6">
    <source>
        <dbReference type="SAM" id="Phobius"/>
    </source>
</evidence>
<feature type="transmembrane region" description="Helical" evidence="6">
    <location>
        <begin position="159"/>
        <end position="178"/>
    </location>
</feature>
<dbReference type="InterPro" id="IPR011701">
    <property type="entry name" value="MFS"/>
</dbReference>
<evidence type="ECO:0000313" key="7">
    <source>
        <dbReference type="EMBL" id="RAK97247.1"/>
    </source>
</evidence>
<name>A0A395GR94_9EURO</name>
<accession>A0A395GR94</accession>
<evidence type="ECO:0000256" key="5">
    <source>
        <dbReference type="SAM" id="MobiDB-lite"/>
    </source>
</evidence>
<sequence length="444" mass="47993">MSSDFSDRSETAPLLRPDDSPERHSPSRADYRTLSLVVGAIIFWRHLPMSCGKRPCSLPSNWPCAGAPAQRVILRLTVGYVYGALSRNWGKRTVLLLATLGMALEVAWFVLARKRPFSLLRLSWAALHFYSLAEDRKVFNALLLTILAEAVPNTKQTAFFWRTGAAGLVATFLAPPASGVMMSVLPAVMVCGIGVAIFSLLLPLICYLPGAAAAATQVERDTEPKSILHSIRSGWKENTSLIYGLLSHGGVIRSAAFADLVSTLAPNILIVLLQHMSNQFGWSHAEATLIYSIKGAIGLFLFTVGLPWIHRYLTHRLRLSSPWPDLWMSRVLILFLPGGSLLIGIAPTASWAIAGLALFSCGTGISMFLKSASAISLPKDQVSRLYTGLAAVETLGAILGSPLLSWVYAASLRTHHPAFEGAPFLLSSLAYSAAAIAIWTVSVQ</sequence>
<evidence type="ECO:0000256" key="2">
    <source>
        <dbReference type="ARBA" id="ARBA00022692"/>
    </source>
</evidence>
<evidence type="ECO:0000256" key="4">
    <source>
        <dbReference type="ARBA" id="ARBA00023136"/>
    </source>
</evidence>